<keyword evidence="2" id="KW-1185">Reference proteome</keyword>
<evidence type="ECO:0000313" key="1">
    <source>
        <dbReference type="EMBL" id="PJZ48484.1"/>
    </source>
</evidence>
<organism evidence="1 2">
    <name type="scientific">Leptospira saintgironsiae</name>
    <dbReference type="NCBI Taxonomy" id="2023183"/>
    <lineage>
        <taxon>Bacteria</taxon>
        <taxon>Pseudomonadati</taxon>
        <taxon>Spirochaetota</taxon>
        <taxon>Spirochaetia</taxon>
        <taxon>Leptospirales</taxon>
        <taxon>Leptospiraceae</taxon>
        <taxon>Leptospira</taxon>
    </lineage>
</organism>
<protein>
    <submittedName>
        <fullName evidence="1">Uncharacterized protein</fullName>
    </submittedName>
</protein>
<dbReference type="AlphaFoldDB" id="A0A2M9YAA1"/>
<dbReference type="Proteomes" id="UP000231926">
    <property type="component" value="Unassembled WGS sequence"/>
</dbReference>
<reference evidence="1 2" key="1">
    <citation type="submission" date="2017-07" db="EMBL/GenBank/DDBJ databases">
        <title>Leptospira spp. isolated from tropical soils.</title>
        <authorList>
            <person name="Thibeaux R."/>
            <person name="Iraola G."/>
            <person name="Ferres I."/>
            <person name="Bierque E."/>
            <person name="Girault D."/>
            <person name="Soupe-Gilbert M.-E."/>
            <person name="Picardeau M."/>
            <person name="Goarant C."/>
        </authorList>
    </citation>
    <scope>NUCLEOTIDE SEQUENCE [LARGE SCALE GENOMIC DNA]</scope>
    <source>
        <strain evidence="1 2">FH4-C-A2</strain>
    </source>
</reference>
<comment type="caution">
    <text evidence="1">The sequence shown here is derived from an EMBL/GenBank/DDBJ whole genome shotgun (WGS) entry which is preliminary data.</text>
</comment>
<sequence length="145" mass="16610">MRMQRLICIITITLLSIPYEAKGPVKSNNNNDIDLTGLYFRIDQNEYGDTTMHLTFTKRTDSKYNISFILAGNGVELRSLTLKCNKMNNCKMFHSSGKLFMDFDIVSKDIVLKISPKSELAEVIDNGARFSQDIDNKPFQYEPLE</sequence>
<proteinExistence type="predicted"/>
<evidence type="ECO:0000313" key="2">
    <source>
        <dbReference type="Proteomes" id="UP000231926"/>
    </source>
</evidence>
<name>A0A2M9YAA1_9LEPT</name>
<gene>
    <name evidence="1" type="ORF">CH362_14885</name>
</gene>
<dbReference type="EMBL" id="NPDR01000006">
    <property type="protein sequence ID" value="PJZ48484.1"/>
    <property type="molecule type" value="Genomic_DNA"/>
</dbReference>
<accession>A0A2M9YAA1</accession>